<reference evidence="5 6" key="1">
    <citation type="submission" date="2015-03" db="EMBL/GenBank/DDBJ databases">
        <authorList>
            <consortium name="Pathogen Informatics"/>
        </authorList>
    </citation>
    <scope>NUCLEOTIDE SEQUENCE [LARGE SCALE GENOMIC DNA]</scope>
    <source>
        <strain evidence="3 6">G09801536</strain>
        <strain evidence="2 7">H09601792</strain>
        <strain evidence="5">K00500041</strain>
    </source>
</reference>
<name>A0A0T9YQD5_MYCTX</name>
<evidence type="ECO:0000313" key="6">
    <source>
        <dbReference type="Proteomes" id="UP000045842"/>
    </source>
</evidence>
<evidence type="ECO:0000313" key="4">
    <source>
        <dbReference type="EMBL" id="COW61537.1"/>
    </source>
</evidence>
<sequence>MPPLAVPSSLVSTAPLMSTTSANTLACANPFCPIVASSTSNTSSTDARRVTTRLTLSSSSIRPTLVCSRPAVSMSTTSAPAAMPLSTASNATDAGSAPSGPRTTAAPTRAAQVCS</sequence>
<organism evidence="4 5">
    <name type="scientific">Mycobacterium tuberculosis</name>
    <dbReference type="NCBI Taxonomy" id="1773"/>
    <lineage>
        <taxon>Bacteria</taxon>
        <taxon>Bacillati</taxon>
        <taxon>Actinomycetota</taxon>
        <taxon>Actinomycetes</taxon>
        <taxon>Mycobacteriales</taxon>
        <taxon>Mycobacteriaceae</taxon>
        <taxon>Mycobacterium</taxon>
        <taxon>Mycobacterium tuberculosis complex</taxon>
    </lineage>
</organism>
<dbReference type="Proteomes" id="UP000038802">
    <property type="component" value="Unassembled WGS sequence"/>
</dbReference>
<feature type="compositionally biased region" description="Low complexity" evidence="1">
    <location>
        <begin position="96"/>
        <end position="115"/>
    </location>
</feature>
<proteinExistence type="predicted"/>
<dbReference type="EMBL" id="CSAE01000604">
    <property type="protein sequence ID" value="COW61537.1"/>
    <property type="molecule type" value="Genomic_DNA"/>
</dbReference>
<dbReference type="AlphaFoldDB" id="A0A0T9YQD5"/>
<evidence type="ECO:0000313" key="5">
    <source>
        <dbReference type="Proteomes" id="UP000038802"/>
    </source>
</evidence>
<dbReference type="Proteomes" id="UP000045842">
    <property type="component" value="Unassembled WGS sequence"/>
</dbReference>
<gene>
    <name evidence="3" type="ORF">ERS007679_03268</name>
    <name evidence="2" type="ORF">ERS007688_03017</name>
    <name evidence="4" type="ORF">ERS007703_03934</name>
</gene>
<protein>
    <submittedName>
        <fullName evidence="4">Uncharacterized protein</fullName>
    </submittedName>
</protein>
<evidence type="ECO:0000313" key="2">
    <source>
        <dbReference type="EMBL" id="CFE62099.1"/>
    </source>
</evidence>
<evidence type="ECO:0000313" key="7">
    <source>
        <dbReference type="Proteomes" id="UP000046947"/>
    </source>
</evidence>
<feature type="region of interest" description="Disordered" evidence="1">
    <location>
        <begin position="73"/>
        <end position="115"/>
    </location>
</feature>
<dbReference type="Proteomes" id="UP000046947">
    <property type="component" value="Unassembled WGS sequence"/>
</dbReference>
<reference evidence="4" key="2">
    <citation type="submission" date="2015-03" db="EMBL/GenBank/DDBJ databases">
        <authorList>
            <person name="Murphy D."/>
        </authorList>
    </citation>
    <scope>NUCLEOTIDE SEQUENCE [LARGE SCALE GENOMIC DNA]</scope>
    <source>
        <strain evidence="4">K00500041</strain>
    </source>
</reference>
<evidence type="ECO:0000256" key="1">
    <source>
        <dbReference type="SAM" id="MobiDB-lite"/>
    </source>
</evidence>
<dbReference type="EMBL" id="CSAD01000568">
    <property type="protein sequence ID" value="COW16262.1"/>
    <property type="molecule type" value="Genomic_DNA"/>
</dbReference>
<evidence type="ECO:0000313" key="3">
    <source>
        <dbReference type="EMBL" id="COW16262.1"/>
    </source>
</evidence>
<dbReference type="EMBL" id="CFOH01000588">
    <property type="protein sequence ID" value="CFE62099.1"/>
    <property type="molecule type" value="Genomic_DNA"/>
</dbReference>
<accession>A0A0T9YQD5</accession>